<reference evidence="4" key="1">
    <citation type="submission" date="2020-05" db="EMBL/GenBank/DDBJ databases">
        <authorList>
            <consortium name="Genoscope - CEA"/>
            <person name="William W."/>
        </authorList>
    </citation>
    <scope>NUCLEOTIDE SEQUENCE [LARGE SCALE GENOMIC DNA]</scope>
    <source>
        <strain evidence="4">PCC 7821</strain>
    </source>
</reference>
<dbReference type="InterPro" id="IPR050557">
    <property type="entry name" value="RTX_toxin/Mannuronan_C5-epim"/>
</dbReference>
<dbReference type="EMBL" id="CZCZ02000008">
    <property type="protein sequence ID" value="CAC5341571.1"/>
    <property type="molecule type" value="Genomic_DNA"/>
</dbReference>
<evidence type="ECO:0000313" key="5">
    <source>
        <dbReference type="Proteomes" id="UP000196521"/>
    </source>
</evidence>
<organism evidence="4 5">
    <name type="scientific">Planktothrix rubescens CCAP 1459/22</name>
    <dbReference type="NCBI Taxonomy" id="329571"/>
    <lineage>
        <taxon>Bacteria</taxon>
        <taxon>Bacillati</taxon>
        <taxon>Cyanobacteriota</taxon>
        <taxon>Cyanophyceae</taxon>
        <taxon>Oscillatoriophycideae</taxon>
        <taxon>Oscillatoriales</taxon>
        <taxon>Microcoleaceae</taxon>
        <taxon>Planktothrix</taxon>
    </lineage>
</organism>
<name>A0A6J7ZIA4_PLARU</name>
<dbReference type="PROSITE" id="PS00330">
    <property type="entry name" value="HEMOLYSIN_CALCIUM"/>
    <property type="match status" value="3"/>
</dbReference>
<keyword evidence="5" id="KW-1185">Reference proteome</keyword>
<dbReference type="Proteomes" id="UP000196521">
    <property type="component" value="Unassembled WGS sequence"/>
</dbReference>
<sequence length="804" mass="83861">MPDNVALLEKNNDLLNGSSAESQEDCGCPFKKAPTQETVSNAQNVQSILNPGGNDTLESSVTQDRLNANTGNEFLPSSTANIRRSLSQVGDGRAFRLSESGDLFTATPDQSGQYIQGILGLGGNDTLQGSVAEDFLNGNAGNDFISGRAGDDLLYGGSGADTIAGDEGDDVLSGGEDNDLLRGGAGIDAFNGNQGEDTLFGGEDNDVLRGGRGNDLLNGEAGNDLLIGDFGIDTLTGGSGNDTFVLRSNTGTSVVSEADILTDFNKSEDFIAIDLDLTEADLLLQPTVANNRSSTIIRVAGTNSVLGVVQGAAPDDLRGRFVNLDANPALPEETVTYEAPVVRSTGSNTYDFILNGSDGSQYVVNIKRSSDEISARELRYQPGPQSSMPAHTLNMSPDGKRMEAQVQGSTSKSIFDRQDDGSIVAKRKNGAGSEETIATIVGPSDPSIPTTPTTPAAPTSITPCELFKGLCELSEKNDVSDNLALGGLIAVGVGVVAAPATLGESALIGASVGGALEIASAGVKVFDTVCLVLNGNDGDIAREAFGLIPFGKLFAKGSALGNAVRPLLKVTRKAINFVTERSELAANVNKIYGKAVAKDLFGQVDDARKDIAYNFTSKLYDKVANTVGFSKGDGMKTLRKSLGLGFCDEPATTPVTPPPTVTPPTTPSTPFLKIEVKPSAIPYQETGNLNVKYSNPDNDSKNIEISGSGREGILNPTFLIPEDKKGQGEFNFTLTNIGTELGGQGSASLDNFLDVTIGTGGGGQLFDTVNYRQQSFDLLAAPGPNVDFLPNVYSVSSVEGLTLL</sequence>
<dbReference type="InterPro" id="IPR001343">
    <property type="entry name" value="Hemolysn_Ca-bd"/>
</dbReference>
<dbReference type="GO" id="GO:0005509">
    <property type="term" value="F:calcium ion binding"/>
    <property type="evidence" value="ECO:0007669"/>
    <property type="project" value="InterPro"/>
</dbReference>
<dbReference type="InterPro" id="IPR011049">
    <property type="entry name" value="Serralysin-like_metalloprot_C"/>
</dbReference>
<dbReference type="PANTHER" id="PTHR38340">
    <property type="entry name" value="S-LAYER PROTEIN"/>
    <property type="match status" value="1"/>
</dbReference>
<evidence type="ECO:0000256" key="1">
    <source>
        <dbReference type="ARBA" id="ARBA00004613"/>
    </source>
</evidence>
<dbReference type="PRINTS" id="PR00313">
    <property type="entry name" value="CABNDNGRPT"/>
</dbReference>
<dbReference type="AlphaFoldDB" id="A0A6J7ZIA4"/>
<keyword evidence="2" id="KW-0964">Secreted</keyword>
<evidence type="ECO:0000313" key="4">
    <source>
        <dbReference type="EMBL" id="CAC5341571.1"/>
    </source>
</evidence>
<proteinExistence type="predicted"/>
<evidence type="ECO:0000256" key="2">
    <source>
        <dbReference type="ARBA" id="ARBA00022525"/>
    </source>
</evidence>
<evidence type="ECO:0000256" key="3">
    <source>
        <dbReference type="SAM" id="MobiDB-lite"/>
    </source>
</evidence>
<gene>
    <name evidence="4" type="ORF">PLAN_130119</name>
</gene>
<dbReference type="RefSeq" id="WP_052338656.1">
    <property type="nucleotide sequence ID" value="NZ_LR812491.1"/>
</dbReference>
<dbReference type="PANTHER" id="PTHR38340:SF1">
    <property type="entry name" value="S-LAYER PROTEIN"/>
    <property type="match status" value="1"/>
</dbReference>
<comment type="subcellular location">
    <subcellularLocation>
        <location evidence="1">Secreted</location>
    </subcellularLocation>
</comment>
<dbReference type="Gene3D" id="2.150.10.10">
    <property type="entry name" value="Serralysin-like metalloprotease, C-terminal"/>
    <property type="match status" value="2"/>
</dbReference>
<dbReference type="Pfam" id="PF00353">
    <property type="entry name" value="HemolysinCabind"/>
    <property type="match status" value="3"/>
</dbReference>
<protein>
    <submittedName>
        <fullName evidence="4">Hemolysin-type calcium-binding region</fullName>
    </submittedName>
</protein>
<comment type="caution">
    <text evidence="4">The sequence shown here is derived from an EMBL/GenBank/DDBJ whole genome shotgun (WGS) entry which is preliminary data.</text>
</comment>
<dbReference type="GO" id="GO:0005576">
    <property type="term" value="C:extracellular region"/>
    <property type="evidence" value="ECO:0007669"/>
    <property type="project" value="UniProtKB-SubCell"/>
</dbReference>
<dbReference type="SUPFAM" id="SSF51120">
    <property type="entry name" value="beta-Roll"/>
    <property type="match status" value="2"/>
</dbReference>
<feature type="compositionally biased region" description="Pro residues" evidence="3">
    <location>
        <begin position="655"/>
        <end position="667"/>
    </location>
</feature>
<dbReference type="InterPro" id="IPR018511">
    <property type="entry name" value="Hemolysin-typ_Ca-bd_CS"/>
</dbReference>
<feature type="region of interest" description="Disordered" evidence="3">
    <location>
        <begin position="650"/>
        <end position="669"/>
    </location>
</feature>
<accession>A0A6J7ZIA4</accession>